<sequence>MLKPTPLLWLMLLLSLPTYSEPLPSYRVIDSSYTVCQTLDQYKQLLRWSLYGVGTIPEQGCFPAPANAKAIIKQCPESDIIICEFELTPEDGSPVLNVWASKVILKADKP</sequence>
<gene>
    <name evidence="1" type="ORF">WNY58_04020</name>
</gene>
<evidence type="ECO:0008006" key="3">
    <source>
        <dbReference type="Google" id="ProtNLM"/>
    </source>
</evidence>
<organism evidence="1 2">
    <name type="scientific">Neptuniibacter pectenicola</name>
    <dbReference type="NCBI Taxonomy" id="1806669"/>
    <lineage>
        <taxon>Bacteria</taxon>
        <taxon>Pseudomonadati</taxon>
        <taxon>Pseudomonadota</taxon>
        <taxon>Gammaproteobacteria</taxon>
        <taxon>Oceanospirillales</taxon>
        <taxon>Oceanospirillaceae</taxon>
        <taxon>Neptuniibacter</taxon>
    </lineage>
</organism>
<dbReference type="Proteomes" id="UP001449225">
    <property type="component" value="Unassembled WGS sequence"/>
</dbReference>
<dbReference type="RefSeq" id="WP_342853802.1">
    <property type="nucleotide sequence ID" value="NZ_JBBMRA010000002.1"/>
</dbReference>
<proteinExistence type="predicted"/>
<evidence type="ECO:0000313" key="1">
    <source>
        <dbReference type="EMBL" id="MEM5535554.1"/>
    </source>
</evidence>
<dbReference type="EMBL" id="JBBMRA010000002">
    <property type="protein sequence ID" value="MEM5535554.1"/>
    <property type="molecule type" value="Genomic_DNA"/>
</dbReference>
<protein>
    <recommendedName>
        <fullName evidence="3">HdeA/HdeB family protein</fullName>
    </recommendedName>
</protein>
<comment type="caution">
    <text evidence="1">The sequence shown here is derived from an EMBL/GenBank/DDBJ whole genome shotgun (WGS) entry which is preliminary data.</text>
</comment>
<keyword evidence="2" id="KW-1185">Reference proteome</keyword>
<accession>A0ABU9TPA1</accession>
<evidence type="ECO:0000313" key="2">
    <source>
        <dbReference type="Proteomes" id="UP001449225"/>
    </source>
</evidence>
<reference evidence="1 2" key="1">
    <citation type="submission" date="2024-03" db="EMBL/GenBank/DDBJ databases">
        <title>Community enrichment and isolation of bacterial strains for fucoidan degradation.</title>
        <authorList>
            <person name="Sichert A."/>
        </authorList>
    </citation>
    <scope>NUCLEOTIDE SEQUENCE [LARGE SCALE GENOMIC DNA]</scope>
    <source>
        <strain evidence="1 2">AS76</strain>
    </source>
</reference>
<name>A0ABU9TPA1_9GAMM</name>